<dbReference type="InterPro" id="IPR004839">
    <property type="entry name" value="Aminotransferase_I/II_large"/>
</dbReference>
<dbReference type="GO" id="GO:0004838">
    <property type="term" value="F:L-tyrosine-2-oxoglutarate transaminase activity"/>
    <property type="evidence" value="ECO:0007669"/>
    <property type="project" value="UniProtKB-UniRule"/>
</dbReference>
<dbReference type="InParanoid" id="E4WV53"/>
<dbReference type="GO" id="GO:0030170">
    <property type="term" value="F:pyridoxal phosphate binding"/>
    <property type="evidence" value="ECO:0007669"/>
    <property type="project" value="InterPro"/>
</dbReference>
<evidence type="ECO:0000256" key="2">
    <source>
        <dbReference type="ARBA" id="ARBA00007441"/>
    </source>
</evidence>
<dbReference type="EMBL" id="FN653017">
    <property type="protein sequence ID" value="CBY21735.1"/>
    <property type="molecule type" value="Genomic_DNA"/>
</dbReference>
<dbReference type="FunCoup" id="E4WV53">
    <property type="interactions" value="9"/>
</dbReference>
<dbReference type="InterPro" id="IPR015421">
    <property type="entry name" value="PyrdxlP-dep_Trfase_major"/>
</dbReference>
<reference evidence="9" key="1">
    <citation type="journal article" date="2010" name="Science">
        <title>Plasticity of animal genome architecture unmasked by rapid evolution of a pelagic tunicate.</title>
        <authorList>
            <person name="Denoeud F."/>
            <person name="Henriet S."/>
            <person name="Mungpakdee S."/>
            <person name="Aury J.M."/>
            <person name="Da Silva C."/>
            <person name="Brinkmann H."/>
            <person name="Mikhaleva J."/>
            <person name="Olsen L.C."/>
            <person name="Jubin C."/>
            <person name="Canestro C."/>
            <person name="Bouquet J.M."/>
            <person name="Danks G."/>
            <person name="Poulain J."/>
            <person name="Campsteijn C."/>
            <person name="Adamski M."/>
            <person name="Cross I."/>
            <person name="Yadetie F."/>
            <person name="Muffato M."/>
            <person name="Louis A."/>
            <person name="Butcher S."/>
            <person name="Tsagkogeorga G."/>
            <person name="Konrad A."/>
            <person name="Singh S."/>
            <person name="Jensen M.F."/>
            <person name="Cong E.H."/>
            <person name="Eikeseth-Otteraa H."/>
            <person name="Noel B."/>
            <person name="Anthouard V."/>
            <person name="Porcel B.M."/>
            <person name="Kachouri-Lafond R."/>
            <person name="Nishino A."/>
            <person name="Ugolini M."/>
            <person name="Chourrout P."/>
            <person name="Nishida H."/>
            <person name="Aasland R."/>
            <person name="Huzurbazar S."/>
            <person name="Westhof E."/>
            <person name="Delsuc F."/>
            <person name="Lehrach H."/>
            <person name="Reinhardt R."/>
            <person name="Weissenbach J."/>
            <person name="Roy S.W."/>
            <person name="Artiguenave F."/>
            <person name="Postlethwait J.H."/>
            <person name="Manak J.R."/>
            <person name="Thompson E.M."/>
            <person name="Jaillon O."/>
            <person name="Du Pasquier L."/>
            <person name="Boudinot P."/>
            <person name="Liberles D.A."/>
            <person name="Volff J.N."/>
            <person name="Philippe H."/>
            <person name="Lenhard B."/>
            <person name="Roest Crollius H."/>
            <person name="Wincker P."/>
            <person name="Chourrout D."/>
        </authorList>
    </citation>
    <scope>NUCLEOTIDE SEQUENCE [LARGE SCALE GENOMIC DNA]</scope>
</reference>
<dbReference type="AlphaFoldDB" id="E4WV53"/>
<keyword evidence="5 6" id="KW-0663">Pyridoxal phosphate</keyword>
<dbReference type="Gene3D" id="3.40.640.10">
    <property type="entry name" value="Type I PLP-dependent aspartate aminotransferase-like (Major domain)"/>
    <property type="match status" value="1"/>
</dbReference>
<name>E4WV53_OIKDI</name>
<accession>E4WV53</accession>
<comment type="cofactor">
    <cofactor evidence="1 6 7">
        <name>pyridoxal 5'-phosphate</name>
        <dbReference type="ChEBI" id="CHEBI:597326"/>
    </cofactor>
</comment>
<comment type="catalytic activity">
    <reaction evidence="6">
        <text>L-tyrosine + 2-oxoglutarate = 3-(4-hydroxyphenyl)pyruvate + L-glutamate</text>
        <dbReference type="Rhea" id="RHEA:15093"/>
        <dbReference type="ChEBI" id="CHEBI:16810"/>
        <dbReference type="ChEBI" id="CHEBI:29985"/>
        <dbReference type="ChEBI" id="CHEBI:36242"/>
        <dbReference type="ChEBI" id="CHEBI:58315"/>
        <dbReference type="EC" id="2.6.1.5"/>
    </reaction>
</comment>
<dbReference type="Gene3D" id="3.90.1150.10">
    <property type="entry name" value="Aspartate Aminotransferase, domain 1"/>
    <property type="match status" value="1"/>
</dbReference>
<dbReference type="PANTHER" id="PTHR45744:SF2">
    <property type="entry name" value="TYROSINE AMINOTRANSFERASE"/>
    <property type="match status" value="1"/>
</dbReference>
<comment type="pathway">
    <text evidence="6">Amino-acid degradation; L-phenylalanine degradation; acetoacetate and fumarate from L-phenylalanine: step 2/6.</text>
</comment>
<evidence type="ECO:0000256" key="1">
    <source>
        <dbReference type="ARBA" id="ARBA00001933"/>
    </source>
</evidence>
<dbReference type="InterPro" id="IPR015424">
    <property type="entry name" value="PyrdxlP-dep_Trfase"/>
</dbReference>
<dbReference type="EC" id="2.6.1.5" evidence="6"/>
<dbReference type="InterPro" id="IPR004838">
    <property type="entry name" value="NHTrfase_class1_PyrdxlP-BS"/>
</dbReference>
<evidence type="ECO:0000313" key="9">
    <source>
        <dbReference type="EMBL" id="CBY21735.1"/>
    </source>
</evidence>
<dbReference type="PROSITE" id="PS00105">
    <property type="entry name" value="AA_TRANSFER_CLASS_1"/>
    <property type="match status" value="1"/>
</dbReference>
<comment type="similarity">
    <text evidence="2 6">Belongs to the class-I pyridoxal-phosphate-dependent aminotransferase family.</text>
</comment>
<dbReference type="NCBIfam" id="TIGR01265">
    <property type="entry name" value="tyr_nico_aTase"/>
    <property type="match status" value="1"/>
</dbReference>
<keyword evidence="3" id="KW-0032">Aminotransferase</keyword>
<dbReference type="GO" id="GO:0006572">
    <property type="term" value="P:L-tyrosine catabolic process"/>
    <property type="evidence" value="ECO:0007669"/>
    <property type="project" value="TreeGrafter"/>
</dbReference>
<dbReference type="Pfam" id="PF00155">
    <property type="entry name" value="Aminotran_1_2"/>
    <property type="match status" value="1"/>
</dbReference>
<gene>
    <name evidence="9" type="ORF">GSOID_T00009510001</name>
</gene>
<dbReference type="UniPathway" id="UPA00139">
    <property type="reaction ID" value="UER00338"/>
</dbReference>
<evidence type="ECO:0000256" key="6">
    <source>
        <dbReference type="PIRNR" id="PIRNR000517"/>
    </source>
</evidence>
<dbReference type="OrthoDB" id="7042322at2759"/>
<dbReference type="Proteomes" id="UP000001307">
    <property type="component" value="Unassembled WGS sequence"/>
</dbReference>
<comment type="subunit">
    <text evidence="6">Homodimer.</text>
</comment>
<evidence type="ECO:0000256" key="3">
    <source>
        <dbReference type="ARBA" id="ARBA00022576"/>
    </source>
</evidence>
<proteinExistence type="inferred from homology"/>
<evidence type="ECO:0000259" key="8">
    <source>
        <dbReference type="Pfam" id="PF00155"/>
    </source>
</evidence>
<dbReference type="CDD" id="cd00609">
    <property type="entry name" value="AAT_like"/>
    <property type="match status" value="1"/>
</dbReference>
<keyword evidence="10" id="KW-1185">Reference proteome</keyword>
<dbReference type="PIRSF" id="PIRSF000517">
    <property type="entry name" value="Tyr_transaminase"/>
    <property type="match status" value="1"/>
</dbReference>
<evidence type="ECO:0000256" key="4">
    <source>
        <dbReference type="ARBA" id="ARBA00022679"/>
    </source>
</evidence>
<evidence type="ECO:0000256" key="7">
    <source>
        <dbReference type="PIRSR" id="PIRSR000517-1"/>
    </source>
</evidence>
<feature type="domain" description="Aminotransferase class I/classII large" evidence="8">
    <location>
        <begin position="11"/>
        <end position="372"/>
    </location>
</feature>
<protein>
    <recommendedName>
        <fullName evidence="6">Tyrosine aminotransferase</fullName>
        <shortName evidence="6">TAT</shortName>
        <ecNumber evidence="6">2.6.1.5</ecNumber>
    </recommendedName>
</protein>
<organism evidence="9">
    <name type="scientific">Oikopleura dioica</name>
    <name type="common">Tunicate</name>
    <dbReference type="NCBI Taxonomy" id="34765"/>
    <lineage>
        <taxon>Eukaryota</taxon>
        <taxon>Metazoa</taxon>
        <taxon>Chordata</taxon>
        <taxon>Tunicata</taxon>
        <taxon>Appendicularia</taxon>
        <taxon>Copelata</taxon>
        <taxon>Oikopleuridae</taxon>
        <taxon>Oikopleura</taxon>
    </lineage>
</organism>
<sequence>MRVVPNEKYPMIPLSIGDPAVYGNFDPSPIAIQAVKDVLDNNKDNGYGPAVGLPLARKAIAEYLKPFFSYEPDTNNISLANGASGALEFAITCIAERGDNILLPRPGFPLYSVLAEGQGIKCKYYDLDPNRDWAVDYDSLENAIDDKTCAVIFINPSNPTGAVFKQDHMERLVELCEQYKIPIIADEIYAGMTFNDSPFVSFCQIAKRIPVIHVGGLAKRFLVPGWRIGWCVVHDPMAIFKGRLTTGIKKLATRLVGPNKLIQAAIPKILTIPISWHNEQNAKLEEAANLFYDGIMQAPGLIPIMPSGAMYMMVKIDFSRLENFSDDMHFCQALVSEKSVFVLPGSCFGFPNFFRVVITITKDQIPEACQRIVDFCNDNVKTERKTSLRRTSELLAGGSATL</sequence>
<dbReference type="PRINTS" id="PR00753">
    <property type="entry name" value="ACCSYNTHASE"/>
</dbReference>
<feature type="modified residue" description="N6-(pyridoxal phosphate)lysine" evidence="7">
    <location>
        <position position="219"/>
    </location>
</feature>
<evidence type="ECO:0000313" key="10">
    <source>
        <dbReference type="Proteomes" id="UP000001307"/>
    </source>
</evidence>
<dbReference type="PANTHER" id="PTHR45744">
    <property type="entry name" value="TYROSINE AMINOTRANSFERASE"/>
    <property type="match status" value="1"/>
</dbReference>
<evidence type="ECO:0000256" key="5">
    <source>
        <dbReference type="ARBA" id="ARBA00022898"/>
    </source>
</evidence>
<comment type="function">
    <text evidence="6">Transaminase involved in tyrosine breakdown. Converts tyrosine to p-hydroxyphenylpyruvate.</text>
</comment>
<dbReference type="GO" id="GO:0006559">
    <property type="term" value="P:L-phenylalanine catabolic process"/>
    <property type="evidence" value="ECO:0007669"/>
    <property type="project" value="UniProtKB-UniRule"/>
</dbReference>
<dbReference type="InterPro" id="IPR015422">
    <property type="entry name" value="PyrdxlP-dep_Trfase_small"/>
</dbReference>
<dbReference type="SUPFAM" id="SSF53383">
    <property type="entry name" value="PLP-dependent transferases"/>
    <property type="match status" value="1"/>
</dbReference>
<keyword evidence="4" id="KW-0808">Transferase</keyword>
<dbReference type="InterPro" id="IPR005958">
    <property type="entry name" value="TyrNic_aminoTrfase"/>
</dbReference>